<keyword evidence="3" id="KW-0732">Signal</keyword>
<accession>A0AAE1GRB7</accession>
<evidence type="ECO:0000256" key="2">
    <source>
        <dbReference type="SAM" id="Phobius"/>
    </source>
</evidence>
<feature type="region of interest" description="Disordered" evidence="1">
    <location>
        <begin position="38"/>
        <end position="100"/>
    </location>
</feature>
<keyword evidence="2" id="KW-0472">Membrane</keyword>
<feature type="compositionally biased region" description="Pro residues" evidence="1">
    <location>
        <begin position="61"/>
        <end position="70"/>
    </location>
</feature>
<gene>
    <name evidence="4" type="ORF">KUF71_003138</name>
</gene>
<keyword evidence="2" id="KW-1133">Transmembrane helix</keyword>
<feature type="compositionally biased region" description="Low complexity" evidence="1">
    <location>
        <begin position="38"/>
        <end position="56"/>
    </location>
</feature>
<organism evidence="4 5">
    <name type="scientific">Frankliniella fusca</name>
    <dbReference type="NCBI Taxonomy" id="407009"/>
    <lineage>
        <taxon>Eukaryota</taxon>
        <taxon>Metazoa</taxon>
        <taxon>Ecdysozoa</taxon>
        <taxon>Arthropoda</taxon>
        <taxon>Hexapoda</taxon>
        <taxon>Insecta</taxon>
        <taxon>Pterygota</taxon>
        <taxon>Neoptera</taxon>
        <taxon>Paraneoptera</taxon>
        <taxon>Thysanoptera</taxon>
        <taxon>Terebrantia</taxon>
        <taxon>Thripoidea</taxon>
        <taxon>Thripidae</taxon>
        <taxon>Frankliniella</taxon>
    </lineage>
</organism>
<dbReference type="AlphaFoldDB" id="A0AAE1GRB7"/>
<comment type="caution">
    <text evidence="4">The sequence shown here is derived from an EMBL/GenBank/DDBJ whole genome shotgun (WGS) entry which is preliminary data.</text>
</comment>
<reference evidence="4" key="2">
    <citation type="journal article" date="2023" name="BMC Genomics">
        <title>Pest status, molecular evolution, and epigenetic factors derived from the genome assembly of Frankliniella fusca, a thysanopteran phytovirus vector.</title>
        <authorList>
            <person name="Catto M.A."/>
            <person name="Labadie P.E."/>
            <person name="Jacobson A.L."/>
            <person name="Kennedy G.G."/>
            <person name="Srinivasan R."/>
            <person name="Hunt B.G."/>
        </authorList>
    </citation>
    <scope>NUCLEOTIDE SEQUENCE</scope>
    <source>
        <strain evidence="4">PL_HMW_Pooled</strain>
    </source>
</reference>
<evidence type="ECO:0000256" key="3">
    <source>
        <dbReference type="SAM" id="SignalP"/>
    </source>
</evidence>
<feature type="transmembrane region" description="Helical" evidence="2">
    <location>
        <begin position="817"/>
        <end position="838"/>
    </location>
</feature>
<feature type="compositionally biased region" description="Gly residues" evidence="1">
    <location>
        <begin position="143"/>
        <end position="152"/>
    </location>
</feature>
<dbReference type="Proteomes" id="UP001219518">
    <property type="component" value="Unassembled WGS sequence"/>
</dbReference>
<feature type="chain" id="PRO_5041956175" evidence="3">
    <location>
        <begin position="26"/>
        <end position="839"/>
    </location>
</feature>
<feature type="signal peptide" evidence="3">
    <location>
        <begin position="1"/>
        <end position="25"/>
    </location>
</feature>
<reference evidence="4" key="1">
    <citation type="submission" date="2021-07" db="EMBL/GenBank/DDBJ databases">
        <authorList>
            <person name="Catto M.A."/>
            <person name="Jacobson A."/>
            <person name="Kennedy G."/>
            <person name="Labadie P."/>
            <person name="Hunt B.G."/>
            <person name="Srinivasan R."/>
        </authorList>
    </citation>
    <scope>NUCLEOTIDE SEQUENCE</scope>
    <source>
        <strain evidence="4">PL_HMW_Pooled</strain>
        <tissue evidence="4">Head</tissue>
    </source>
</reference>
<keyword evidence="2" id="KW-0812">Transmembrane</keyword>
<feature type="compositionally biased region" description="Gly residues" evidence="1">
    <location>
        <begin position="300"/>
        <end position="317"/>
    </location>
</feature>
<feature type="compositionally biased region" description="Low complexity" evidence="1">
    <location>
        <begin position="71"/>
        <end position="90"/>
    </location>
</feature>
<feature type="compositionally biased region" description="Low complexity" evidence="1">
    <location>
        <begin position="208"/>
        <end position="220"/>
    </location>
</feature>
<feature type="region of interest" description="Disordered" evidence="1">
    <location>
        <begin position="200"/>
        <end position="220"/>
    </location>
</feature>
<evidence type="ECO:0000313" key="4">
    <source>
        <dbReference type="EMBL" id="KAK3908006.1"/>
    </source>
</evidence>
<feature type="region of interest" description="Disordered" evidence="1">
    <location>
        <begin position="136"/>
        <end position="156"/>
    </location>
</feature>
<evidence type="ECO:0000256" key="1">
    <source>
        <dbReference type="SAM" id="MobiDB-lite"/>
    </source>
</evidence>
<dbReference type="EMBL" id="JAHWGI010000027">
    <property type="protein sequence ID" value="KAK3908006.1"/>
    <property type="molecule type" value="Genomic_DNA"/>
</dbReference>
<name>A0AAE1GRB7_9NEOP</name>
<keyword evidence="5" id="KW-1185">Reference proteome</keyword>
<evidence type="ECO:0000313" key="5">
    <source>
        <dbReference type="Proteomes" id="UP001219518"/>
    </source>
</evidence>
<protein>
    <submittedName>
        <fullName evidence="4">Sorting nexin-1</fullName>
    </submittedName>
</protein>
<proteinExistence type="predicted"/>
<feature type="region of interest" description="Disordered" evidence="1">
    <location>
        <begin position="300"/>
        <end position="335"/>
    </location>
</feature>
<feature type="transmembrane region" description="Helical" evidence="2">
    <location>
        <begin position="704"/>
        <end position="723"/>
    </location>
</feature>
<sequence>MNVKINILWWAVVVALSQLAPTATAAAAALDKPRASTATAGVSAGAAGASAGPEGARPQGPLAPPAPPPAASSSSRATPAPASTTTNASAHAGGRGPGRASHCRTFYAHGSAGAAGADGLEYTTLLLWREHAVRAPPAAPGGADPGGPGGPGTRTLSVNVTGTEGARVMLGAAARALPGQPHYELVLGATANASRLLAHGAHHDHGASKTTSPSGASASASVSASNAPLFEEGVLQLWLSWTVTGHGANATGRLEVTALPAGGSAPLLLFNYTTTKPIQVETFSFGSTVPGDVAFRVCRHGGGGGQGHGQGSGGSGAGATDSKVADSHPQPGAPAGLGVPGCRSLLVHVQGDYSKVHNLAMDWAHMTHGHSHLQFWARAATDVEVLVSDRLHLKRGDPKYHVVYGGDFNTKSWAIGFENSARKAFRPLWLSVSSHGLLKAGSGDIRGKNKNHTDAAQDAITLLSWQHPRPPAPMFVTFATYRQRMVHILIDCAESPSLAPAPSYPSDMIEAVRSALASALASSLELNLERLSIHNGTLSASGTIQQELSHFTMQWHPHWFEEVKRIQFWIDDFDKSLQSGTATSITSLSEKAEFNLGAGTLEVNANRTILWKLPLHLQIPCKHNKENSSETCSLEFLIKSAAKDVKVTASKTAVHKWTLDWHILPHNGSFHLHLTASSRSQLENQLVAGTLSTPLIQQRHNNAWLKWISTFSLLASLVLIILANKELLYTRFQQSWLLKAVARSKKTTTSHWQRDTDDKTLIVGYDGRSASIIGTNTEQLQDSELCNELHLTQDKKCPLNVKQKGQEYITSNHRTQLTILTLITASLILSLVDVIIQFK</sequence>